<feature type="domain" description="GGDEF" evidence="3">
    <location>
        <begin position="361"/>
        <end position="492"/>
    </location>
</feature>
<dbReference type="PANTHER" id="PTHR45138">
    <property type="entry name" value="REGULATORY COMPONENTS OF SENSORY TRANSDUCTION SYSTEM"/>
    <property type="match status" value="1"/>
</dbReference>
<dbReference type="SMART" id="SM00267">
    <property type="entry name" value="GGDEF"/>
    <property type="match status" value="1"/>
</dbReference>
<dbReference type="GO" id="GO:1902201">
    <property type="term" value="P:negative regulation of bacterial-type flagellum-dependent cell motility"/>
    <property type="evidence" value="ECO:0007669"/>
    <property type="project" value="TreeGrafter"/>
</dbReference>
<evidence type="ECO:0000256" key="1">
    <source>
        <dbReference type="ARBA" id="ARBA00012528"/>
    </source>
</evidence>
<proteinExistence type="predicted"/>
<keyword evidence="2" id="KW-0472">Membrane</keyword>
<dbReference type="Gene3D" id="3.40.190.10">
    <property type="entry name" value="Periplasmic binding protein-like II"/>
    <property type="match status" value="2"/>
</dbReference>
<dbReference type="AlphaFoldDB" id="A0AAU9QZY8"/>
<dbReference type="InterPro" id="IPR001638">
    <property type="entry name" value="Solute-binding_3/MltF_N"/>
</dbReference>
<reference evidence="4" key="1">
    <citation type="submission" date="2022-01" db="EMBL/GenBank/DDBJ databases">
        <authorList>
            <person name="Lagorce A."/>
        </authorList>
    </citation>
    <scope>NUCLEOTIDE SEQUENCE</scope>
    <source>
        <strain evidence="4">Th15_F1_A12</strain>
    </source>
</reference>
<dbReference type="Gene3D" id="3.30.70.270">
    <property type="match status" value="1"/>
</dbReference>
<dbReference type="NCBIfam" id="TIGR00254">
    <property type="entry name" value="GGDEF"/>
    <property type="match status" value="1"/>
</dbReference>
<dbReference type="CDD" id="cd13706">
    <property type="entry name" value="PBP2_HisK_like_1"/>
    <property type="match status" value="1"/>
</dbReference>
<evidence type="ECO:0000259" key="3">
    <source>
        <dbReference type="PROSITE" id="PS50887"/>
    </source>
</evidence>
<dbReference type="Proteomes" id="UP001295462">
    <property type="component" value="Unassembled WGS sequence"/>
</dbReference>
<dbReference type="Pfam" id="PF00497">
    <property type="entry name" value="SBP_bac_3"/>
    <property type="match status" value="1"/>
</dbReference>
<dbReference type="Pfam" id="PF00990">
    <property type="entry name" value="GGDEF"/>
    <property type="match status" value="1"/>
</dbReference>
<dbReference type="CDD" id="cd01949">
    <property type="entry name" value="GGDEF"/>
    <property type="match status" value="1"/>
</dbReference>
<dbReference type="SUPFAM" id="SSF55073">
    <property type="entry name" value="Nucleotide cyclase"/>
    <property type="match status" value="1"/>
</dbReference>
<evidence type="ECO:0000313" key="5">
    <source>
        <dbReference type="Proteomes" id="UP001295462"/>
    </source>
</evidence>
<name>A0AAU9QZY8_9VIBR</name>
<dbReference type="InterPro" id="IPR029787">
    <property type="entry name" value="Nucleotide_cyclase"/>
</dbReference>
<dbReference type="GO" id="GO:0052621">
    <property type="term" value="F:diguanylate cyclase activity"/>
    <property type="evidence" value="ECO:0007669"/>
    <property type="project" value="UniProtKB-EC"/>
</dbReference>
<dbReference type="InterPro" id="IPR043128">
    <property type="entry name" value="Rev_trsase/Diguanyl_cyclase"/>
</dbReference>
<dbReference type="EMBL" id="CAKMUD010000127">
    <property type="protein sequence ID" value="CAH1603376.1"/>
    <property type="molecule type" value="Genomic_DNA"/>
</dbReference>
<dbReference type="GO" id="GO:0043709">
    <property type="term" value="P:cell adhesion involved in single-species biofilm formation"/>
    <property type="evidence" value="ECO:0007669"/>
    <property type="project" value="TreeGrafter"/>
</dbReference>
<dbReference type="EC" id="2.7.7.65" evidence="1"/>
<dbReference type="InterPro" id="IPR050469">
    <property type="entry name" value="Diguanylate_Cyclase"/>
</dbReference>
<protein>
    <recommendedName>
        <fullName evidence="1">diguanylate cyclase</fullName>
        <ecNumber evidence="1">2.7.7.65</ecNumber>
    </recommendedName>
</protein>
<keyword evidence="2" id="KW-1133">Transmembrane helix</keyword>
<gene>
    <name evidence="4" type="ORF">THF1A12_70095</name>
</gene>
<dbReference type="SUPFAM" id="SSF53850">
    <property type="entry name" value="Periplasmic binding protein-like II"/>
    <property type="match status" value="1"/>
</dbReference>
<sequence length="505" mass="56903">MISLCYILGSIEVLDEMNLRLAKVCMYLIRYSSYGWKSTKLLFLTLVMTVLYSAACYSHDPQQDTLVVANSKAWKPFSYLTPDGEPQGILIDFWKEFAARNHLHVEFLLLDWEASLQAVKEGKADIHAGLIYSRERDTYLDFGSVIMPIDTQLYINKDILGLEINAVLKGDSAMEVGIVKGGYEEFFVRQRYPKATLTLYANNDAMLRAAAEKKIFLFVADMQVTNFYMATVPEGLTFVPALHLYSKDLRIAAGVGSPMSIAKISHAFERVLETDKDRILSRWIHVKTVYPTYLVPVVVFALIIAAMFHIFSLKRTVELRTRQLTLANQQLFELTLTDPLTKLYNRRHLIEQLSTLSAIRSNLTVMVFDIDDFKSINDQFGHLVGDKAIVAVANTAQSVTDERMTLARIGGEEFALVTAALSVEEAEVLAKEICARINDFPILLDGKTMHVSVSLGCAFYPTFDAKLSLQDADQLMYCGKANGKNRAVFQIINRTNVEPLLRKVQ</sequence>
<dbReference type="PANTHER" id="PTHR45138:SF5">
    <property type="entry name" value="BIFUNCTIONAL PERIPLASMIC SUBSTRATE BINDING PROTEIN_CYTOPLASMIC DIGUANYLATE CYCLASE"/>
    <property type="match status" value="1"/>
</dbReference>
<evidence type="ECO:0000256" key="2">
    <source>
        <dbReference type="SAM" id="Phobius"/>
    </source>
</evidence>
<dbReference type="PROSITE" id="PS50887">
    <property type="entry name" value="GGDEF"/>
    <property type="match status" value="1"/>
</dbReference>
<dbReference type="GO" id="GO:0005886">
    <property type="term" value="C:plasma membrane"/>
    <property type="evidence" value="ECO:0007669"/>
    <property type="project" value="TreeGrafter"/>
</dbReference>
<evidence type="ECO:0000313" key="4">
    <source>
        <dbReference type="EMBL" id="CAH1603376.1"/>
    </source>
</evidence>
<feature type="transmembrane region" description="Helical" evidence="2">
    <location>
        <begin position="293"/>
        <end position="313"/>
    </location>
</feature>
<comment type="caution">
    <text evidence="4">The sequence shown here is derived from an EMBL/GenBank/DDBJ whole genome shotgun (WGS) entry which is preliminary data.</text>
</comment>
<accession>A0AAU9QZY8</accession>
<dbReference type="InterPro" id="IPR000160">
    <property type="entry name" value="GGDEF_dom"/>
</dbReference>
<keyword evidence="2" id="KW-0812">Transmembrane</keyword>
<dbReference type="SMART" id="SM00062">
    <property type="entry name" value="PBPb"/>
    <property type="match status" value="1"/>
</dbReference>
<organism evidence="4 5">
    <name type="scientific">Vibrio jasicida</name>
    <dbReference type="NCBI Taxonomy" id="766224"/>
    <lineage>
        <taxon>Bacteria</taxon>
        <taxon>Pseudomonadati</taxon>
        <taxon>Pseudomonadota</taxon>
        <taxon>Gammaproteobacteria</taxon>
        <taxon>Vibrionales</taxon>
        <taxon>Vibrionaceae</taxon>
        <taxon>Vibrio</taxon>
    </lineage>
</organism>